<keyword evidence="11 16" id="KW-0472">Membrane</keyword>
<dbReference type="PROSITE" id="PS00108">
    <property type="entry name" value="PROTEIN_KINASE_ST"/>
    <property type="match status" value="1"/>
</dbReference>
<feature type="region of interest" description="Disordered" evidence="15">
    <location>
        <begin position="153"/>
        <end position="188"/>
    </location>
</feature>
<feature type="region of interest" description="Disordered" evidence="15">
    <location>
        <begin position="525"/>
        <end position="544"/>
    </location>
</feature>
<evidence type="ECO:0000256" key="14">
    <source>
        <dbReference type="PROSITE-ProRule" id="PRU10141"/>
    </source>
</evidence>
<dbReference type="InterPro" id="IPR047117">
    <property type="entry name" value="PERK1-13-like"/>
</dbReference>
<keyword evidence="8" id="KW-0418">Kinase</keyword>
<name>A0ABD3AX18_9GENT</name>
<keyword evidence="7 14" id="KW-0547">Nucleotide-binding</keyword>
<evidence type="ECO:0000256" key="4">
    <source>
        <dbReference type="ARBA" id="ARBA00022527"/>
    </source>
</evidence>
<evidence type="ECO:0000256" key="3">
    <source>
        <dbReference type="ARBA" id="ARBA00022475"/>
    </source>
</evidence>
<dbReference type="FunFam" id="1.10.510.10:FF:000173">
    <property type="entry name" value="proline-rich receptor-like protein kinase PERK8"/>
    <property type="match status" value="1"/>
</dbReference>
<evidence type="ECO:0000313" key="18">
    <source>
        <dbReference type="EMBL" id="KAL3535751.1"/>
    </source>
</evidence>
<keyword evidence="19" id="KW-1185">Reference proteome</keyword>
<dbReference type="InterPro" id="IPR001245">
    <property type="entry name" value="Ser-Thr/Tyr_kinase_cat_dom"/>
</dbReference>
<dbReference type="PROSITE" id="PS00107">
    <property type="entry name" value="PROTEIN_KINASE_ATP"/>
    <property type="match status" value="1"/>
</dbReference>
<comment type="subcellular location">
    <subcellularLocation>
        <location evidence="1">Cell membrane</location>
        <topology evidence="1">Single-pass membrane protein</topology>
    </subcellularLocation>
</comment>
<dbReference type="InterPro" id="IPR000719">
    <property type="entry name" value="Prot_kinase_dom"/>
</dbReference>
<feature type="compositionally biased region" description="Pro residues" evidence="15">
    <location>
        <begin position="1"/>
        <end position="79"/>
    </location>
</feature>
<comment type="catalytic activity">
    <reaction evidence="12">
        <text>L-threonyl-[protein] + ATP = O-phospho-L-threonyl-[protein] + ADP + H(+)</text>
        <dbReference type="Rhea" id="RHEA:46608"/>
        <dbReference type="Rhea" id="RHEA-COMP:11060"/>
        <dbReference type="Rhea" id="RHEA-COMP:11605"/>
        <dbReference type="ChEBI" id="CHEBI:15378"/>
        <dbReference type="ChEBI" id="CHEBI:30013"/>
        <dbReference type="ChEBI" id="CHEBI:30616"/>
        <dbReference type="ChEBI" id="CHEBI:61977"/>
        <dbReference type="ChEBI" id="CHEBI:456216"/>
        <dbReference type="EC" id="2.7.11.1"/>
    </reaction>
</comment>
<comment type="catalytic activity">
    <reaction evidence="13">
        <text>L-seryl-[protein] + ATP = O-phospho-L-seryl-[protein] + ADP + H(+)</text>
        <dbReference type="Rhea" id="RHEA:17989"/>
        <dbReference type="Rhea" id="RHEA-COMP:9863"/>
        <dbReference type="Rhea" id="RHEA-COMP:11604"/>
        <dbReference type="ChEBI" id="CHEBI:15378"/>
        <dbReference type="ChEBI" id="CHEBI:29999"/>
        <dbReference type="ChEBI" id="CHEBI:30616"/>
        <dbReference type="ChEBI" id="CHEBI:83421"/>
        <dbReference type="ChEBI" id="CHEBI:456216"/>
        <dbReference type="EC" id="2.7.11.1"/>
    </reaction>
</comment>
<feature type="domain" description="Protein kinase" evidence="17">
    <location>
        <begin position="207"/>
        <end position="488"/>
    </location>
</feature>
<evidence type="ECO:0000256" key="15">
    <source>
        <dbReference type="SAM" id="MobiDB-lite"/>
    </source>
</evidence>
<evidence type="ECO:0000256" key="1">
    <source>
        <dbReference type="ARBA" id="ARBA00004162"/>
    </source>
</evidence>
<evidence type="ECO:0000313" key="19">
    <source>
        <dbReference type="Proteomes" id="UP001630127"/>
    </source>
</evidence>
<dbReference type="GO" id="GO:0005524">
    <property type="term" value="F:ATP binding"/>
    <property type="evidence" value="ECO:0007669"/>
    <property type="project" value="UniProtKB-UniRule"/>
</dbReference>
<gene>
    <name evidence="18" type="ORF">ACH5RR_004212</name>
</gene>
<evidence type="ECO:0000256" key="16">
    <source>
        <dbReference type="SAM" id="Phobius"/>
    </source>
</evidence>
<keyword evidence="5" id="KW-0808">Transferase</keyword>
<feature type="region of interest" description="Disordered" evidence="15">
    <location>
        <begin position="1"/>
        <end position="113"/>
    </location>
</feature>
<dbReference type="AlphaFoldDB" id="A0ABD3AX18"/>
<dbReference type="PANTHER" id="PTHR47982">
    <property type="entry name" value="PROLINE-RICH RECEPTOR-LIKE PROTEIN KINASE PERK4"/>
    <property type="match status" value="1"/>
</dbReference>
<dbReference type="SMART" id="SM00220">
    <property type="entry name" value="S_TKc"/>
    <property type="match status" value="1"/>
</dbReference>
<feature type="compositionally biased region" description="Pro residues" evidence="15">
    <location>
        <begin position="90"/>
        <end position="109"/>
    </location>
</feature>
<evidence type="ECO:0000256" key="8">
    <source>
        <dbReference type="ARBA" id="ARBA00022777"/>
    </source>
</evidence>
<dbReference type="SUPFAM" id="SSF56112">
    <property type="entry name" value="Protein kinase-like (PK-like)"/>
    <property type="match status" value="2"/>
</dbReference>
<dbReference type="InterPro" id="IPR017441">
    <property type="entry name" value="Protein_kinase_ATP_BS"/>
</dbReference>
<accession>A0ABD3AX18</accession>
<dbReference type="FunFam" id="3.30.200.20:FF:000542">
    <property type="entry name" value="Receptor-like serine/threonine-protein kinase At4g25390"/>
    <property type="match status" value="1"/>
</dbReference>
<evidence type="ECO:0000256" key="10">
    <source>
        <dbReference type="ARBA" id="ARBA00022989"/>
    </source>
</evidence>
<feature type="region of interest" description="Disordered" evidence="15">
    <location>
        <begin position="689"/>
        <end position="708"/>
    </location>
</feature>
<keyword evidence="3" id="KW-1003">Cell membrane</keyword>
<comment type="caution">
    <text evidence="18">The sequence shown here is derived from an EMBL/GenBank/DDBJ whole genome shotgun (WGS) entry which is preliminary data.</text>
</comment>
<evidence type="ECO:0000256" key="2">
    <source>
        <dbReference type="ARBA" id="ARBA00012513"/>
    </source>
</evidence>
<dbReference type="EC" id="2.7.11.1" evidence="2"/>
<feature type="transmembrane region" description="Helical" evidence="16">
    <location>
        <begin position="118"/>
        <end position="143"/>
    </location>
</feature>
<dbReference type="PROSITE" id="PS50011">
    <property type="entry name" value="PROTEIN_KINASE_DOM"/>
    <property type="match status" value="1"/>
</dbReference>
<proteinExistence type="predicted"/>
<dbReference type="Gene3D" id="3.30.200.20">
    <property type="entry name" value="Phosphorylase Kinase, domain 1"/>
    <property type="match status" value="1"/>
</dbReference>
<evidence type="ECO:0000256" key="13">
    <source>
        <dbReference type="ARBA" id="ARBA00048679"/>
    </source>
</evidence>
<dbReference type="InterPro" id="IPR011009">
    <property type="entry name" value="Kinase-like_dom_sf"/>
</dbReference>
<dbReference type="GO" id="GO:0005886">
    <property type="term" value="C:plasma membrane"/>
    <property type="evidence" value="ECO:0007669"/>
    <property type="project" value="UniProtKB-SubCell"/>
</dbReference>
<organism evidence="18 19">
    <name type="scientific">Cinchona calisaya</name>
    <dbReference type="NCBI Taxonomy" id="153742"/>
    <lineage>
        <taxon>Eukaryota</taxon>
        <taxon>Viridiplantae</taxon>
        <taxon>Streptophyta</taxon>
        <taxon>Embryophyta</taxon>
        <taxon>Tracheophyta</taxon>
        <taxon>Spermatophyta</taxon>
        <taxon>Magnoliopsida</taxon>
        <taxon>eudicotyledons</taxon>
        <taxon>Gunneridae</taxon>
        <taxon>Pentapetalae</taxon>
        <taxon>asterids</taxon>
        <taxon>lamiids</taxon>
        <taxon>Gentianales</taxon>
        <taxon>Rubiaceae</taxon>
        <taxon>Cinchonoideae</taxon>
        <taxon>Cinchoneae</taxon>
        <taxon>Cinchona</taxon>
    </lineage>
</organism>
<evidence type="ECO:0000256" key="12">
    <source>
        <dbReference type="ARBA" id="ARBA00047899"/>
    </source>
</evidence>
<keyword evidence="10 16" id="KW-1133">Transmembrane helix</keyword>
<dbReference type="Pfam" id="PF07714">
    <property type="entry name" value="PK_Tyr_Ser-Thr"/>
    <property type="match status" value="2"/>
</dbReference>
<dbReference type="Gene3D" id="1.10.510.10">
    <property type="entry name" value="Transferase(Phosphotransferase) domain 1"/>
    <property type="match status" value="2"/>
</dbReference>
<sequence length="708" mass="77282">MEAAPPTPYSSPPPPPEYSSPSPAPECSSPPPPPEYSSPSPAPECSSPPPPPPEYSSPPPPPEYSSPPPPPEYSSPPAPINEAPSRGGEVPPPLFDSTPPPPSSVPKPPSSKRATSTAMIAGLTIGGVAILAMLSFSLLFLYYKKKDKERRNAGSAEYLGPPPPTGLKAEPYDGAVSPPPAPELLPSPRTGRFSFSYEELVRATDGFSDANFLGKGGFGYVHKGDLPTGEEVAVKRLQAVSQQGEREFRTEVEIISRVHHKHLVSLLGHCISGSERLLVYEFVPNKTLEFHLHGKGRIPINWPTRLKIALGAAKGLAYLHEECHPKIIHRDIKSANILVDSSFEAKVADFGLAKFVPDFNSHVSTQIMGTFGYLAPEYASSGRITDKSDVFSFGVVLLELITGRRSIYYSTEALMPSSLVEWARPLLTPALEEGNFDSLVDPRLQNSYDKNEMARIVTFAAASVSNSVEDRPQMSQIVRALEGGVSLYGFNEGIRSRPSMVYSSHESSEYGITQYNEDMKNFRKMARQSKDSGSSEYPTPEWASSEKLTEKSDVFSFGVVLQELITGRRPVYSTPESVMPASLVDWARPLLTQALGKGNFESLVDPRLQNNYNKNEMARIVAFAAASVRPSAKQRPRMSQIVGASDGDVSLNNFNDGIRAEQSTVYYNSLGSSEYDIARYSEDMKNFRKMAPRSKDSGSSEYGADSEQ</sequence>
<evidence type="ECO:0000259" key="17">
    <source>
        <dbReference type="PROSITE" id="PS50011"/>
    </source>
</evidence>
<dbReference type="Proteomes" id="UP001630127">
    <property type="component" value="Unassembled WGS sequence"/>
</dbReference>
<evidence type="ECO:0000256" key="6">
    <source>
        <dbReference type="ARBA" id="ARBA00022692"/>
    </source>
</evidence>
<feature type="binding site" evidence="14">
    <location>
        <position position="235"/>
    </location>
    <ligand>
        <name>ATP</name>
        <dbReference type="ChEBI" id="CHEBI:30616"/>
    </ligand>
</feature>
<dbReference type="InterPro" id="IPR008271">
    <property type="entry name" value="Ser/Thr_kinase_AS"/>
</dbReference>
<dbReference type="PANTHER" id="PTHR47982:SF35">
    <property type="entry name" value="PROLINE-RICH RECEPTOR-LIKE PROTEIN KINASE PERK1-RELATED"/>
    <property type="match status" value="1"/>
</dbReference>
<evidence type="ECO:0000256" key="9">
    <source>
        <dbReference type="ARBA" id="ARBA00022840"/>
    </source>
</evidence>
<keyword evidence="4" id="KW-0723">Serine/threonine-protein kinase</keyword>
<reference evidence="18 19" key="1">
    <citation type="submission" date="2024-11" db="EMBL/GenBank/DDBJ databases">
        <title>A near-complete genome assembly of Cinchona calisaya.</title>
        <authorList>
            <person name="Lian D.C."/>
            <person name="Zhao X.W."/>
            <person name="Wei L."/>
        </authorList>
    </citation>
    <scope>NUCLEOTIDE SEQUENCE [LARGE SCALE GENOMIC DNA]</scope>
    <source>
        <tissue evidence="18">Nenye</tissue>
    </source>
</reference>
<protein>
    <recommendedName>
        <fullName evidence="2">non-specific serine/threonine protein kinase</fullName>
        <ecNumber evidence="2">2.7.11.1</ecNumber>
    </recommendedName>
</protein>
<evidence type="ECO:0000256" key="7">
    <source>
        <dbReference type="ARBA" id="ARBA00022741"/>
    </source>
</evidence>
<keyword evidence="9 14" id="KW-0067">ATP-binding</keyword>
<dbReference type="GO" id="GO:0004674">
    <property type="term" value="F:protein serine/threonine kinase activity"/>
    <property type="evidence" value="ECO:0007669"/>
    <property type="project" value="UniProtKB-KW"/>
</dbReference>
<keyword evidence="6 16" id="KW-0812">Transmembrane</keyword>
<dbReference type="CDD" id="cd14066">
    <property type="entry name" value="STKc_IRAK"/>
    <property type="match status" value="1"/>
</dbReference>
<evidence type="ECO:0000256" key="11">
    <source>
        <dbReference type="ARBA" id="ARBA00023136"/>
    </source>
</evidence>
<evidence type="ECO:0000256" key="5">
    <source>
        <dbReference type="ARBA" id="ARBA00022679"/>
    </source>
</evidence>
<dbReference type="EMBL" id="JBJUIK010000002">
    <property type="protein sequence ID" value="KAL3535751.1"/>
    <property type="molecule type" value="Genomic_DNA"/>
</dbReference>